<feature type="transmembrane region" description="Helical" evidence="1">
    <location>
        <begin position="20"/>
        <end position="42"/>
    </location>
</feature>
<keyword evidence="1" id="KW-0812">Transmembrane</keyword>
<evidence type="ECO:0000313" key="2">
    <source>
        <dbReference type="EMBL" id="RDI96871.1"/>
    </source>
</evidence>
<evidence type="ECO:0000256" key="1">
    <source>
        <dbReference type="SAM" id="Phobius"/>
    </source>
</evidence>
<keyword evidence="3" id="KW-1185">Reference proteome</keyword>
<keyword evidence="1" id="KW-0472">Membrane</keyword>
<name>A0A370K2I9_9GAMM</name>
<dbReference type="AlphaFoldDB" id="A0A370K2I9"/>
<feature type="transmembrane region" description="Helical" evidence="1">
    <location>
        <begin position="54"/>
        <end position="73"/>
    </location>
</feature>
<keyword evidence="1" id="KW-1133">Transmembrane helix</keyword>
<comment type="caution">
    <text evidence="2">The sequence shown here is derived from an EMBL/GenBank/DDBJ whole genome shotgun (WGS) entry which is preliminary data.</text>
</comment>
<dbReference type="EMBL" id="QQSY01000009">
    <property type="protein sequence ID" value="RDI96871.1"/>
    <property type="molecule type" value="Genomic_DNA"/>
</dbReference>
<sequence length="78" mass="8861">MREVIEDAVGATARFIFKVIIWDFVLFQLGRVVMLALTLGRYPTRKDCAQSHGQIQWVGIATLVVLWVAVAAFNNLRR</sequence>
<proteinExistence type="predicted"/>
<gene>
    <name evidence="2" type="ORF">DVT68_19275</name>
</gene>
<evidence type="ECO:0000313" key="3">
    <source>
        <dbReference type="Proteomes" id="UP000254711"/>
    </source>
</evidence>
<reference evidence="2 3" key="1">
    <citation type="submission" date="2018-07" db="EMBL/GenBank/DDBJ databases">
        <title>Dyella solisilvae sp. nov., isolated from the pine and broad-leaved mixed forest soil.</title>
        <authorList>
            <person name="Gao Z."/>
            <person name="Qiu L."/>
        </authorList>
    </citation>
    <scope>NUCLEOTIDE SEQUENCE [LARGE SCALE GENOMIC DNA]</scope>
    <source>
        <strain evidence="2 3">DHG54</strain>
    </source>
</reference>
<dbReference type="Proteomes" id="UP000254711">
    <property type="component" value="Unassembled WGS sequence"/>
</dbReference>
<protein>
    <submittedName>
        <fullName evidence="2">Uncharacterized protein</fullName>
    </submittedName>
</protein>
<organism evidence="2 3">
    <name type="scientific">Dyella solisilvae</name>
    <dbReference type="NCBI Taxonomy" id="1920168"/>
    <lineage>
        <taxon>Bacteria</taxon>
        <taxon>Pseudomonadati</taxon>
        <taxon>Pseudomonadota</taxon>
        <taxon>Gammaproteobacteria</taxon>
        <taxon>Lysobacterales</taxon>
        <taxon>Rhodanobacteraceae</taxon>
        <taxon>Dyella</taxon>
    </lineage>
</organism>
<accession>A0A370K2I9</accession>
<dbReference type="RefSeq" id="WP_114826842.1">
    <property type="nucleotide sequence ID" value="NZ_QQSY01000009.1"/>
</dbReference>
<dbReference type="OrthoDB" id="5957689at2"/>